<keyword evidence="6 12" id="KW-0479">Metal-binding</keyword>
<evidence type="ECO:0000256" key="10">
    <source>
        <dbReference type="ARBA" id="ARBA00023049"/>
    </source>
</evidence>
<keyword evidence="3 12" id="KW-1003">Cell membrane</keyword>
<dbReference type="GO" id="GO:0006508">
    <property type="term" value="P:proteolysis"/>
    <property type="evidence" value="ECO:0007669"/>
    <property type="project" value="UniProtKB-KW"/>
</dbReference>
<organism evidence="14 15">
    <name type="scientific">Candidatus Andersenbacteria bacterium RIFCSPHIGHO2_12_FULL_45_11b</name>
    <dbReference type="NCBI Taxonomy" id="1797282"/>
    <lineage>
        <taxon>Bacteria</taxon>
        <taxon>Candidatus Anderseniibacteriota</taxon>
    </lineage>
</organism>
<feature type="binding site" evidence="12">
    <location>
        <position position="224"/>
    </location>
    <ligand>
        <name>Zn(2+)</name>
        <dbReference type="ChEBI" id="CHEBI:29105"/>
        <note>catalytic</note>
    </ligand>
</feature>
<dbReference type="HAMAP" id="MF_00188">
    <property type="entry name" value="Pept_M48_protease_HtpX"/>
    <property type="match status" value="1"/>
</dbReference>
<evidence type="ECO:0000256" key="7">
    <source>
        <dbReference type="ARBA" id="ARBA00022801"/>
    </source>
</evidence>
<evidence type="ECO:0000256" key="9">
    <source>
        <dbReference type="ARBA" id="ARBA00022989"/>
    </source>
</evidence>
<evidence type="ECO:0000256" key="4">
    <source>
        <dbReference type="ARBA" id="ARBA00022670"/>
    </source>
</evidence>
<dbReference type="GO" id="GO:0004222">
    <property type="term" value="F:metalloendopeptidase activity"/>
    <property type="evidence" value="ECO:0007669"/>
    <property type="project" value="UniProtKB-UniRule"/>
</dbReference>
<dbReference type="InterPro" id="IPR050083">
    <property type="entry name" value="HtpX_protease"/>
</dbReference>
<dbReference type="PANTHER" id="PTHR43221">
    <property type="entry name" value="PROTEASE HTPX"/>
    <property type="match status" value="1"/>
</dbReference>
<evidence type="ECO:0000256" key="8">
    <source>
        <dbReference type="ARBA" id="ARBA00022833"/>
    </source>
</evidence>
<proteinExistence type="inferred from homology"/>
<keyword evidence="8 12" id="KW-0862">Zinc</keyword>
<dbReference type="Pfam" id="PF01435">
    <property type="entry name" value="Peptidase_M48"/>
    <property type="match status" value="1"/>
</dbReference>
<feature type="active site" evidence="12">
    <location>
        <position position="142"/>
    </location>
</feature>
<dbReference type="Proteomes" id="UP000177941">
    <property type="component" value="Unassembled WGS sequence"/>
</dbReference>
<reference evidence="14 15" key="1">
    <citation type="journal article" date="2016" name="Nat. Commun.">
        <title>Thousands of microbial genomes shed light on interconnected biogeochemical processes in an aquifer system.</title>
        <authorList>
            <person name="Anantharaman K."/>
            <person name="Brown C.T."/>
            <person name="Hug L.A."/>
            <person name="Sharon I."/>
            <person name="Castelle C.J."/>
            <person name="Probst A.J."/>
            <person name="Thomas B.C."/>
            <person name="Singh A."/>
            <person name="Wilkins M.J."/>
            <person name="Karaoz U."/>
            <person name="Brodie E.L."/>
            <person name="Williams K.H."/>
            <person name="Hubbard S.S."/>
            <person name="Banfield J.F."/>
        </authorList>
    </citation>
    <scope>NUCLEOTIDE SEQUENCE [LARGE SCALE GENOMIC DNA]</scope>
</reference>
<dbReference type="InterPro" id="IPR022919">
    <property type="entry name" value="Pept_M48_protease_HtpX"/>
</dbReference>
<keyword evidence="9 12" id="KW-1133">Transmembrane helix</keyword>
<dbReference type="EC" id="3.4.24.-" evidence="12"/>
<feature type="binding site" evidence="12">
    <location>
        <position position="145"/>
    </location>
    <ligand>
        <name>Zn(2+)</name>
        <dbReference type="ChEBI" id="CHEBI:29105"/>
        <note>catalytic</note>
    </ligand>
</feature>
<comment type="caution">
    <text evidence="14">The sequence shown here is derived from an EMBL/GenBank/DDBJ whole genome shotgun (WGS) entry which is preliminary data.</text>
</comment>
<accession>A0A1G1X7Z8</accession>
<keyword evidence="7 12" id="KW-0378">Hydrolase</keyword>
<evidence type="ECO:0000313" key="15">
    <source>
        <dbReference type="Proteomes" id="UP000177941"/>
    </source>
</evidence>
<dbReference type="GO" id="GO:0005886">
    <property type="term" value="C:plasma membrane"/>
    <property type="evidence" value="ECO:0007669"/>
    <property type="project" value="UniProtKB-SubCell"/>
</dbReference>
<feature type="domain" description="Peptidase M48" evidence="13">
    <location>
        <begin position="74"/>
        <end position="294"/>
    </location>
</feature>
<feature type="transmembrane region" description="Helical" evidence="12">
    <location>
        <begin position="153"/>
        <end position="172"/>
    </location>
</feature>
<comment type="subcellular location">
    <subcellularLocation>
        <location evidence="1 12">Cell membrane</location>
        <topology evidence="1 12">Multi-pass membrane protein</topology>
    </subcellularLocation>
</comment>
<dbReference type="Gene3D" id="3.30.2010.10">
    <property type="entry name" value="Metalloproteases ('zincins'), catalytic domain"/>
    <property type="match status" value="1"/>
</dbReference>
<comment type="similarity">
    <text evidence="2 12">Belongs to the peptidase M48B family.</text>
</comment>
<keyword evidence="11 12" id="KW-0472">Membrane</keyword>
<dbReference type="PANTHER" id="PTHR43221:SF1">
    <property type="entry name" value="PROTEASE HTPX"/>
    <property type="match status" value="1"/>
</dbReference>
<dbReference type="InterPro" id="IPR001915">
    <property type="entry name" value="Peptidase_M48"/>
</dbReference>
<dbReference type="AlphaFoldDB" id="A0A1G1X7Z8"/>
<keyword evidence="4 12" id="KW-0645">Protease</keyword>
<evidence type="ECO:0000259" key="13">
    <source>
        <dbReference type="Pfam" id="PF01435"/>
    </source>
</evidence>
<feature type="transmembrane region" description="Helical" evidence="12">
    <location>
        <begin position="192"/>
        <end position="215"/>
    </location>
</feature>
<sequence>MYSQITANKRRSAFLIIAVLVFVIGVVAAYSYYVRGDFVLPIIAALFAIPSSLIGYYTGDKIALATNRAQIVMPEQNSELHRIVENLAITAGVPKPRIYMIDSPALNAFATGRDPQHASIAVTSGLLHALDRSELEGVLAHELSHVRNYDIRFSTLVAIFIGFIVILSDMVTRATFFGGFRSRGNRDNNNNQLGALLAIVSLILLIISPIIAQLIQLAISRQREYLADASGALLTRYPEGLARALEKISGSSKLNTASNATAHLFIANPFHARKLAGLFSTHPPIQDRIKRLREM</sequence>
<name>A0A1G1X7Z8_9BACT</name>
<gene>
    <name evidence="12" type="primary">htpX</name>
    <name evidence="14" type="ORF">A3E36_00870</name>
</gene>
<dbReference type="EMBL" id="MHHS01000037">
    <property type="protein sequence ID" value="OGY36132.1"/>
    <property type="molecule type" value="Genomic_DNA"/>
</dbReference>
<comment type="cofactor">
    <cofactor evidence="12">
        <name>Zn(2+)</name>
        <dbReference type="ChEBI" id="CHEBI:29105"/>
    </cofactor>
    <text evidence="12">Binds 1 zinc ion per subunit.</text>
</comment>
<evidence type="ECO:0000256" key="12">
    <source>
        <dbReference type="HAMAP-Rule" id="MF_00188"/>
    </source>
</evidence>
<evidence type="ECO:0000256" key="11">
    <source>
        <dbReference type="ARBA" id="ARBA00023136"/>
    </source>
</evidence>
<protein>
    <recommendedName>
        <fullName evidence="12">Protease HtpX homolog</fullName>
        <ecNumber evidence="12">3.4.24.-</ecNumber>
    </recommendedName>
</protein>
<keyword evidence="5 12" id="KW-0812">Transmembrane</keyword>
<dbReference type="CDD" id="cd07340">
    <property type="entry name" value="M48B_Htpx_like"/>
    <property type="match status" value="1"/>
</dbReference>
<feature type="binding site" evidence="12">
    <location>
        <position position="141"/>
    </location>
    <ligand>
        <name>Zn(2+)</name>
        <dbReference type="ChEBI" id="CHEBI:29105"/>
        <note>catalytic</note>
    </ligand>
</feature>
<dbReference type="GO" id="GO:0008270">
    <property type="term" value="F:zinc ion binding"/>
    <property type="evidence" value="ECO:0007669"/>
    <property type="project" value="UniProtKB-UniRule"/>
</dbReference>
<evidence type="ECO:0000313" key="14">
    <source>
        <dbReference type="EMBL" id="OGY36132.1"/>
    </source>
</evidence>
<evidence type="ECO:0000256" key="5">
    <source>
        <dbReference type="ARBA" id="ARBA00022692"/>
    </source>
</evidence>
<feature type="transmembrane region" description="Helical" evidence="12">
    <location>
        <begin position="38"/>
        <end position="58"/>
    </location>
</feature>
<keyword evidence="10 12" id="KW-0482">Metalloprotease</keyword>
<evidence type="ECO:0000256" key="1">
    <source>
        <dbReference type="ARBA" id="ARBA00004651"/>
    </source>
</evidence>
<feature type="transmembrane region" description="Helical" evidence="12">
    <location>
        <begin position="12"/>
        <end position="32"/>
    </location>
</feature>
<evidence type="ECO:0000256" key="2">
    <source>
        <dbReference type="ARBA" id="ARBA00009779"/>
    </source>
</evidence>
<evidence type="ECO:0000256" key="6">
    <source>
        <dbReference type="ARBA" id="ARBA00022723"/>
    </source>
</evidence>
<evidence type="ECO:0000256" key="3">
    <source>
        <dbReference type="ARBA" id="ARBA00022475"/>
    </source>
</evidence>